<proteinExistence type="predicted"/>
<reference evidence="1 2" key="1">
    <citation type="submission" date="2018-06" db="EMBL/GenBank/DDBJ databases">
        <authorList>
            <consortium name="Pathogen Informatics"/>
            <person name="Doyle S."/>
        </authorList>
    </citation>
    <scope>NUCLEOTIDE SEQUENCE [LARGE SCALE GENOMIC DNA]</scope>
    <source>
        <strain evidence="1 2">NCTC11632</strain>
    </source>
</reference>
<accession>A0A379EAB5</accession>
<protein>
    <submittedName>
        <fullName evidence="1">Uncharacterized protein</fullName>
    </submittedName>
</protein>
<dbReference type="AlphaFoldDB" id="A0A379EAB5"/>
<evidence type="ECO:0000313" key="2">
    <source>
        <dbReference type="Proteomes" id="UP000254156"/>
    </source>
</evidence>
<name>A0A379EAB5_9PORP</name>
<dbReference type="Proteomes" id="UP000254156">
    <property type="component" value="Unassembled WGS sequence"/>
</dbReference>
<dbReference type="EMBL" id="UGTF01000002">
    <property type="protein sequence ID" value="SUB89291.1"/>
    <property type="molecule type" value="Genomic_DNA"/>
</dbReference>
<sequence>MLYAVKELTSMKGSNFLREEKKITSPTKPQGFYRIIQQGILSLILFCLDQIIKISSLSKSYKLFGDSKLDFFTSRHVSLLNFLLLSVDKLPIHYTYQYHNYLFLKYYHPAKV</sequence>
<gene>
    <name evidence="1" type="ORF">NCTC11632_01393</name>
</gene>
<evidence type="ECO:0000313" key="1">
    <source>
        <dbReference type="EMBL" id="SUB89291.1"/>
    </source>
</evidence>
<organism evidence="1 2">
    <name type="scientific">Porphyromonas macacae</name>
    <dbReference type="NCBI Taxonomy" id="28115"/>
    <lineage>
        <taxon>Bacteria</taxon>
        <taxon>Pseudomonadati</taxon>
        <taxon>Bacteroidota</taxon>
        <taxon>Bacteroidia</taxon>
        <taxon>Bacteroidales</taxon>
        <taxon>Porphyromonadaceae</taxon>
        <taxon>Porphyromonas</taxon>
    </lineage>
</organism>